<protein>
    <submittedName>
        <fullName evidence="1">Uncharacterized protein</fullName>
    </submittedName>
</protein>
<gene>
    <name evidence="1" type="ORF">ACT17_14830</name>
</gene>
<dbReference type="Proteomes" id="UP000037594">
    <property type="component" value="Unassembled WGS sequence"/>
</dbReference>
<dbReference type="PATRIC" id="fig|451644.5.peg.3067"/>
<accession>A0A0J8WX12</accession>
<reference evidence="1 2" key="1">
    <citation type="submission" date="2015-06" db="EMBL/GenBank/DDBJ databases">
        <title>Genome sequence of Mycobacterium conceptionense strain MLE.</title>
        <authorList>
            <person name="Greninger A.L."/>
            <person name="Cunningham G."/>
            <person name="Chiu C.Y."/>
            <person name="Miller S."/>
        </authorList>
    </citation>
    <scope>NUCLEOTIDE SEQUENCE [LARGE SCALE GENOMIC DNA]</scope>
    <source>
        <strain evidence="1 2">MLE</strain>
    </source>
</reference>
<evidence type="ECO:0000313" key="2">
    <source>
        <dbReference type="Proteomes" id="UP000037594"/>
    </source>
</evidence>
<sequence>MSRIVSTTWKVGDLVQLRTEAQWNPSLFRIKTATSKKLVLGQLSDRTDEYIGLDTAIDLTDPEDAAEVIAASEEILAEYPHIAR</sequence>
<proteinExistence type="predicted"/>
<dbReference type="EMBL" id="LFOD01000012">
    <property type="protein sequence ID" value="KMV17569.1"/>
    <property type="molecule type" value="Genomic_DNA"/>
</dbReference>
<name>A0A0J8WX12_9MYCO</name>
<organism evidence="1 2">
    <name type="scientific">Mycolicibacterium conceptionense</name>
    <dbReference type="NCBI Taxonomy" id="451644"/>
    <lineage>
        <taxon>Bacteria</taxon>
        <taxon>Bacillati</taxon>
        <taxon>Actinomycetota</taxon>
        <taxon>Actinomycetes</taxon>
        <taxon>Mycobacteriales</taxon>
        <taxon>Mycobacteriaceae</taxon>
        <taxon>Mycolicibacterium</taxon>
    </lineage>
</organism>
<comment type="caution">
    <text evidence="1">The sequence shown here is derived from an EMBL/GenBank/DDBJ whole genome shotgun (WGS) entry which is preliminary data.</text>
</comment>
<dbReference type="AlphaFoldDB" id="A0A0J8WX12"/>
<evidence type="ECO:0000313" key="1">
    <source>
        <dbReference type="EMBL" id="KMV17569.1"/>
    </source>
</evidence>